<feature type="compositionally biased region" description="Polar residues" evidence="1">
    <location>
        <begin position="425"/>
        <end position="445"/>
    </location>
</feature>
<dbReference type="AlphaFoldDB" id="A0A8B7XJG7"/>
<proteinExistence type="predicted"/>
<feature type="region of interest" description="Disordered" evidence="1">
    <location>
        <begin position="1"/>
        <end position="28"/>
    </location>
</feature>
<feature type="region of interest" description="Disordered" evidence="1">
    <location>
        <begin position="369"/>
        <end position="575"/>
    </location>
</feature>
<organism evidence="2 3">
    <name type="scientific">Acanthaster planci</name>
    <name type="common">Crown-of-thorns starfish</name>
    <dbReference type="NCBI Taxonomy" id="133434"/>
    <lineage>
        <taxon>Eukaryota</taxon>
        <taxon>Metazoa</taxon>
        <taxon>Echinodermata</taxon>
        <taxon>Eleutherozoa</taxon>
        <taxon>Asterozoa</taxon>
        <taxon>Asteroidea</taxon>
        <taxon>Valvatacea</taxon>
        <taxon>Valvatida</taxon>
        <taxon>Acanthasteridae</taxon>
        <taxon>Acanthaster</taxon>
    </lineage>
</organism>
<gene>
    <name evidence="3" type="primary">LOC110973519</name>
</gene>
<evidence type="ECO:0000313" key="2">
    <source>
        <dbReference type="Proteomes" id="UP000694845"/>
    </source>
</evidence>
<feature type="compositionally biased region" description="Polar residues" evidence="1">
    <location>
        <begin position="556"/>
        <end position="569"/>
    </location>
</feature>
<feature type="compositionally biased region" description="Polar residues" evidence="1">
    <location>
        <begin position="453"/>
        <end position="478"/>
    </location>
</feature>
<reference evidence="3" key="1">
    <citation type="submission" date="2025-08" db="UniProtKB">
        <authorList>
            <consortium name="RefSeq"/>
        </authorList>
    </citation>
    <scope>IDENTIFICATION</scope>
</reference>
<dbReference type="OrthoDB" id="5970923at2759"/>
<sequence>MSNERPHSSSRPAEAVNPLPMGAHSPIPNDPEPYAGDRLQYCYVNIEAVLKADSNIFSSSMVTTNTDACYPVICQPYTHGFILQQFQACPGLMRKINGSSKVAMPFQAILSKPVNVPPSRERCQLRVEKSFLKTQGTEGQTVTSNTSDIHQKISNVAAQGGRLICIEITGFEKSPGILQQALTGFQASKGVDLFFHMPLDPNPTRYVYQAVSIPIKFKMKYPSFSTEVEYEMETDFMGHFAGFLQRGWKLVEINYDNSIKERSSFLSSTIHANHNSIWFLEKEASKVSSDVPEWEGTIIEYEHKVKFGVFDYSVKQKTDWIPLLNEMGHRGWELACMVESPETYEVSYTVSAIKVVMFFQRRIIRPVGAWSSDVPPQSGENPPEENEPPHKAKHPSPMGSGLPFQGSNRIPQKTNPMPHGRSPMPQGSDSVLQGSNPITQGSNPVPQGRNPVPQGTNPVPQGSNPVTQGSNSPLQRSNPVPHGSNPVPQWSNPVLQGSNPVPLGSNPMPQGRNPVSQGRNLISHGPNPLPQRSNPMPQWINPLLQRSNPIPKWSNPLPQRNNPMPQWSNPVALKE</sequence>
<feature type="compositionally biased region" description="Polar residues" evidence="1">
    <location>
        <begin position="405"/>
        <end position="415"/>
    </location>
</feature>
<protein>
    <submittedName>
        <fullName evidence="3">Uncharacterized protein LOC110973519</fullName>
    </submittedName>
</protein>
<dbReference type="Proteomes" id="UP000694845">
    <property type="component" value="Unplaced"/>
</dbReference>
<dbReference type="RefSeq" id="XP_022080090.1">
    <property type="nucleotide sequence ID" value="XM_022224398.1"/>
</dbReference>
<name>A0A8B7XJG7_ACAPL</name>
<dbReference type="SUPFAM" id="SSF101967">
    <property type="entry name" value="Adhesin YadA, collagen-binding domain"/>
    <property type="match status" value="1"/>
</dbReference>
<dbReference type="GeneID" id="110973519"/>
<feature type="compositionally biased region" description="Polar residues" evidence="1">
    <location>
        <begin position="486"/>
        <end position="499"/>
    </location>
</feature>
<evidence type="ECO:0000256" key="1">
    <source>
        <dbReference type="SAM" id="MobiDB-lite"/>
    </source>
</evidence>
<evidence type="ECO:0000313" key="3">
    <source>
        <dbReference type="RefSeq" id="XP_022080090.1"/>
    </source>
</evidence>
<dbReference type="KEGG" id="aplc:110973519"/>
<accession>A0A8B7XJG7</accession>
<dbReference type="InterPro" id="IPR011049">
    <property type="entry name" value="Serralysin-like_metalloprot_C"/>
</dbReference>
<keyword evidence="2" id="KW-1185">Reference proteome</keyword>